<dbReference type="Proteomes" id="UP000789759">
    <property type="component" value="Unassembled WGS sequence"/>
</dbReference>
<organism evidence="1 2">
    <name type="scientific">Cetraspora pellucida</name>
    <dbReference type="NCBI Taxonomy" id="1433469"/>
    <lineage>
        <taxon>Eukaryota</taxon>
        <taxon>Fungi</taxon>
        <taxon>Fungi incertae sedis</taxon>
        <taxon>Mucoromycota</taxon>
        <taxon>Glomeromycotina</taxon>
        <taxon>Glomeromycetes</taxon>
        <taxon>Diversisporales</taxon>
        <taxon>Gigasporaceae</taxon>
        <taxon>Cetraspora</taxon>
    </lineage>
</organism>
<sequence>MDLATHRTPSGIEKNTEFAVSETIFQGGRLQPLAFSWLPQLAMISKYVNTDSFWTKMGTKF</sequence>
<dbReference type="EMBL" id="CAJVQA010008378">
    <property type="protein sequence ID" value="CAG8670714.1"/>
    <property type="molecule type" value="Genomic_DNA"/>
</dbReference>
<name>A0A9N9EEE3_9GLOM</name>
<dbReference type="OrthoDB" id="2474780at2759"/>
<protein>
    <submittedName>
        <fullName evidence="1">6974_t:CDS:1</fullName>
    </submittedName>
</protein>
<keyword evidence="2" id="KW-1185">Reference proteome</keyword>
<reference evidence="1" key="1">
    <citation type="submission" date="2021-06" db="EMBL/GenBank/DDBJ databases">
        <authorList>
            <person name="Kallberg Y."/>
            <person name="Tangrot J."/>
            <person name="Rosling A."/>
        </authorList>
    </citation>
    <scope>NUCLEOTIDE SEQUENCE</scope>
    <source>
        <strain evidence="1">FL966</strain>
    </source>
</reference>
<evidence type="ECO:0000313" key="1">
    <source>
        <dbReference type="EMBL" id="CAG8670714.1"/>
    </source>
</evidence>
<evidence type="ECO:0000313" key="2">
    <source>
        <dbReference type="Proteomes" id="UP000789759"/>
    </source>
</evidence>
<comment type="caution">
    <text evidence="1">The sequence shown here is derived from an EMBL/GenBank/DDBJ whole genome shotgun (WGS) entry which is preliminary data.</text>
</comment>
<proteinExistence type="predicted"/>
<dbReference type="AlphaFoldDB" id="A0A9N9EEE3"/>
<gene>
    <name evidence="1" type="ORF">CPELLU_LOCUS10257</name>
</gene>
<accession>A0A9N9EEE3</accession>